<organism evidence="2 3">
    <name type="scientific">Streptomyces djakartensis</name>
    <dbReference type="NCBI Taxonomy" id="68193"/>
    <lineage>
        <taxon>Bacteria</taxon>
        <taxon>Bacillati</taxon>
        <taxon>Actinomycetota</taxon>
        <taxon>Actinomycetes</taxon>
        <taxon>Kitasatosporales</taxon>
        <taxon>Streptomycetaceae</taxon>
        <taxon>Streptomyces</taxon>
    </lineage>
</organism>
<sequence length="200" mass="21449">MGSHTVRSVGRWTGMGEFRAAPGCVSVPVKASGCRWEQRFTVRTADPHRGERNSSPEAESALPSGERRQVTFLRADPVVSELEPGEKAVGVIWQGQVVEVRDDGGRRQRTSDSPVGWPEDRLGGAMIRLSFGLPALIGGAWPLFARGDRRHGRAASVVRGHGVGMAGAAVLTLWAQSAGDWALWSVPAVWGPLALLALRP</sequence>
<comment type="caution">
    <text evidence="2">The sequence shown here is derived from an EMBL/GenBank/DDBJ whole genome shotgun (WGS) entry which is preliminary data.</text>
</comment>
<reference evidence="3" key="1">
    <citation type="journal article" date="2019" name="Int. J. Syst. Evol. Microbiol.">
        <title>The Global Catalogue of Microorganisms (GCM) 10K type strain sequencing project: providing services to taxonomists for standard genome sequencing and annotation.</title>
        <authorList>
            <consortium name="The Broad Institute Genomics Platform"/>
            <consortium name="The Broad Institute Genome Sequencing Center for Infectious Disease"/>
            <person name="Wu L."/>
            <person name="Ma J."/>
        </authorList>
    </citation>
    <scope>NUCLEOTIDE SEQUENCE [LARGE SCALE GENOMIC DNA]</scope>
    <source>
        <strain evidence="3">JCM 4957</strain>
    </source>
</reference>
<dbReference type="EMBL" id="BMWE01000005">
    <property type="protein sequence ID" value="GGY15306.1"/>
    <property type="molecule type" value="Genomic_DNA"/>
</dbReference>
<evidence type="ECO:0000256" key="1">
    <source>
        <dbReference type="SAM" id="MobiDB-lite"/>
    </source>
</evidence>
<evidence type="ECO:0000313" key="3">
    <source>
        <dbReference type="Proteomes" id="UP000653308"/>
    </source>
</evidence>
<feature type="region of interest" description="Disordered" evidence="1">
    <location>
        <begin position="45"/>
        <end position="66"/>
    </location>
</feature>
<accession>A0ABQ2ZFM5</accession>
<gene>
    <name evidence="2" type="ORF">GCM10010384_21320</name>
</gene>
<dbReference type="Proteomes" id="UP000653308">
    <property type="component" value="Unassembled WGS sequence"/>
</dbReference>
<evidence type="ECO:0000313" key="2">
    <source>
        <dbReference type="EMBL" id="GGY15306.1"/>
    </source>
</evidence>
<name>A0ABQ2ZFM5_9ACTN</name>
<keyword evidence="3" id="KW-1185">Reference proteome</keyword>
<feature type="compositionally biased region" description="Basic and acidic residues" evidence="1">
    <location>
        <begin position="45"/>
        <end position="54"/>
    </location>
</feature>
<proteinExistence type="predicted"/>
<protein>
    <submittedName>
        <fullName evidence="2">Uncharacterized protein</fullName>
    </submittedName>
</protein>